<evidence type="ECO:0000256" key="1">
    <source>
        <dbReference type="ARBA" id="ARBA00008645"/>
    </source>
</evidence>
<sequence length="407" mass="43647">MGKAAETFVAGFSANPDFDFEIRCVLGLAFAGASDTGEVLAAVNGIGKNDHESWFAAWDSLGDRVAAIGDASSEGGHDESAASAYLRASAYYGVAVNAVSALDSVDRLLPTFTKQRRAWERFIGTTSVDARSVEIPYENTTLPGYYFRSAAPGDAHPVLVAVNGSDGSLAALWASAVSGALARGYDALVFDGPGQQSMLFERDTTFRSDWEAVLTPVLDFVLGHAGVDADRVAVYGISQAGYWVPRALAFEHRFAAAIVDPGVVDVSTSWTSHLPKSLLKLLDENENAKFDREMALGLKLAPGAARTWNFRARPYGGLGYAETIEAVRAYSVVEEADAITTPLLITEPEDEQFWPGQSQQLAALTPTVSTVVKFTAAEGANYHCQPLARALTEQRMFDWLDAVLASK</sequence>
<protein>
    <recommendedName>
        <fullName evidence="4">Prolyl oligopeptidase family protein</fullName>
    </recommendedName>
</protein>
<dbReference type="AlphaFoldDB" id="A0A1H3JRK4"/>
<dbReference type="OrthoDB" id="9765647at2"/>
<evidence type="ECO:0000313" key="3">
    <source>
        <dbReference type="Proteomes" id="UP000198891"/>
    </source>
</evidence>
<dbReference type="InterPro" id="IPR029058">
    <property type="entry name" value="AB_hydrolase_fold"/>
</dbReference>
<gene>
    <name evidence="2" type="ORF">SAMN05216554_0287</name>
</gene>
<comment type="similarity">
    <text evidence="1">Belongs to the AB hydrolase superfamily.</text>
</comment>
<dbReference type="InterPro" id="IPR050261">
    <property type="entry name" value="FrsA_esterase"/>
</dbReference>
<dbReference type="PANTHER" id="PTHR22946:SF12">
    <property type="entry name" value="CONIDIAL PIGMENT BIOSYNTHESIS PROTEIN AYG1 (AFU_ORTHOLOGUE AFUA_2G17550)"/>
    <property type="match status" value="1"/>
</dbReference>
<dbReference type="STRING" id="381665.SAMN05216554_0287"/>
<organism evidence="2 3">
    <name type="scientific">Herbiconiux ginsengi</name>
    <dbReference type="NCBI Taxonomy" id="381665"/>
    <lineage>
        <taxon>Bacteria</taxon>
        <taxon>Bacillati</taxon>
        <taxon>Actinomycetota</taxon>
        <taxon>Actinomycetes</taxon>
        <taxon>Micrococcales</taxon>
        <taxon>Microbacteriaceae</taxon>
        <taxon>Herbiconiux</taxon>
    </lineage>
</organism>
<dbReference type="RefSeq" id="WP_092547784.1">
    <property type="nucleotide sequence ID" value="NZ_FNPZ01000001.1"/>
</dbReference>
<keyword evidence="3" id="KW-1185">Reference proteome</keyword>
<dbReference type="EMBL" id="FNPZ01000001">
    <property type="protein sequence ID" value="SDY42573.1"/>
    <property type="molecule type" value="Genomic_DNA"/>
</dbReference>
<reference evidence="2 3" key="1">
    <citation type="submission" date="2016-10" db="EMBL/GenBank/DDBJ databases">
        <authorList>
            <person name="de Groot N.N."/>
        </authorList>
    </citation>
    <scope>NUCLEOTIDE SEQUENCE [LARGE SCALE GENOMIC DNA]</scope>
    <source>
        <strain evidence="2 3">CGMCC 4.3491</strain>
    </source>
</reference>
<accession>A0A1H3JRK4</accession>
<dbReference type="PANTHER" id="PTHR22946">
    <property type="entry name" value="DIENELACTONE HYDROLASE DOMAIN-CONTAINING PROTEIN-RELATED"/>
    <property type="match status" value="1"/>
</dbReference>
<proteinExistence type="inferred from homology"/>
<evidence type="ECO:0000313" key="2">
    <source>
        <dbReference type="EMBL" id="SDY42573.1"/>
    </source>
</evidence>
<dbReference type="Proteomes" id="UP000198891">
    <property type="component" value="Unassembled WGS sequence"/>
</dbReference>
<name>A0A1H3JRK4_9MICO</name>
<evidence type="ECO:0008006" key="4">
    <source>
        <dbReference type="Google" id="ProtNLM"/>
    </source>
</evidence>
<dbReference type="SUPFAM" id="SSF53474">
    <property type="entry name" value="alpha/beta-Hydrolases"/>
    <property type="match status" value="1"/>
</dbReference>
<dbReference type="Gene3D" id="1.20.1440.110">
    <property type="entry name" value="acylaminoacyl peptidase"/>
    <property type="match status" value="1"/>
</dbReference>
<dbReference type="Gene3D" id="3.40.50.1820">
    <property type="entry name" value="alpha/beta hydrolase"/>
    <property type="match status" value="1"/>
</dbReference>